<evidence type="ECO:0000313" key="2">
    <source>
        <dbReference type="Proteomes" id="UP000789920"/>
    </source>
</evidence>
<name>A0ACA9RKB5_9GLOM</name>
<comment type="caution">
    <text evidence="1">The sequence shown here is derived from an EMBL/GenBank/DDBJ whole genome shotgun (WGS) entry which is preliminary data.</text>
</comment>
<keyword evidence="2" id="KW-1185">Reference proteome</keyword>
<protein>
    <submittedName>
        <fullName evidence="1">12279_t:CDS:1</fullName>
    </submittedName>
</protein>
<reference evidence="1" key="1">
    <citation type="submission" date="2021-06" db="EMBL/GenBank/DDBJ databases">
        <authorList>
            <person name="Kallberg Y."/>
            <person name="Tangrot J."/>
            <person name="Rosling A."/>
        </authorList>
    </citation>
    <scope>NUCLEOTIDE SEQUENCE</scope>
    <source>
        <strain evidence="1">MA461A</strain>
    </source>
</reference>
<feature type="non-terminal residue" evidence="1">
    <location>
        <position position="69"/>
    </location>
</feature>
<evidence type="ECO:0000313" key="1">
    <source>
        <dbReference type="EMBL" id="CAG8798202.1"/>
    </source>
</evidence>
<gene>
    <name evidence="1" type="ORF">RPERSI_LOCUS20483</name>
</gene>
<dbReference type="Proteomes" id="UP000789920">
    <property type="component" value="Unassembled WGS sequence"/>
</dbReference>
<organism evidence="1 2">
    <name type="scientific">Racocetra persica</name>
    <dbReference type="NCBI Taxonomy" id="160502"/>
    <lineage>
        <taxon>Eukaryota</taxon>
        <taxon>Fungi</taxon>
        <taxon>Fungi incertae sedis</taxon>
        <taxon>Mucoromycota</taxon>
        <taxon>Glomeromycotina</taxon>
        <taxon>Glomeromycetes</taxon>
        <taxon>Diversisporales</taxon>
        <taxon>Gigasporaceae</taxon>
        <taxon>Racocetra</taxon>
    </lineage>
</organism>
<accession>A0ACA9RKB5</accession>
<dbReference type="EMBL" id="CAJVQC010058002">
    <property type="protein sequence ID" value="CAG8798202.1"/>
    <property type="molecule type" value="Genomic_DNA"/>
</dbReference>
<sequence>QNFTPFSSPTDFLGLNPSGPTTIKCTDRVTSGLYPMPRCISNVICSHNTPPYDINALSSYRSFRRTSHF</sequence>
<feature type="non-terminal residue" evidence="1">
    <location>
        <position position="1"/>
    </location>
</feature>
<proteinExistence type="predicted"/>